<dbReference type="Proteomes" id="UP001230253">
    <property type="component" value="Unassembled WGS sequence"/>
</dbReference>
<evidence type="ECO:0000313" key="6">
    <source>
        <dbReference type="EMBL" id="MDQ0327113.1"/>
    </source>
</evidence>
<dbReference type="Gene3D" id="3.40.190.10">
    <property type="entry name" value="Periplasmic binding protein-like II"/>
    <property type="match status" value="1"/>
</dbReference>
<dbReference type="CDD" id="cd08497">
    <property type="entry name" value="MbnE-like"/>
    <property type="match status" value="1"/>
</dbReference>
<comment type="caution">
    <text evidence="6">The sequence shown here is derived from an EMBL/GenBank/DDBJ whole genome shotgun (WGS) entry which is preliminary data.</text>
</comment>
<reference evidence="6 7" key="1">
    <citation type="submission" date="2023-07" db="EMBL/GenBank/DDBJ databases">
        <title>Genomic Encyclopedia of Type Strains, Phase IV (KMG-IV): sequencing the most valuable type-strain genomes for metagenomic binning, comparative biology and taxonomic classification.</title>
        <authorList>
            <person name="Goeker M."/>
        </authorList>
    </citation>
    <scope>NUCLEOTIDE SEQUENCE [LARGE SCALE GENOMIC DNA]</scope>
    <source>
        <strain evidence="6 7">DSM 11549</strain>
    </source>
</reference>
<comment type="subcellular location">
    <subcellularLocation>
        <location evidence="1">Periplasm</location>
    </subcellularLocation>
</comment>
<feature type="chain" id="PRO_5047532606" evidence="4">
    <location>
        <begin position="28"/>
        <end position="609"/>
    </location>
</feature>
<dbReference type="PANTHER" id="PTHR30290">
    <property type="entry name" value="PERIPLASMIC BINDING COMPONENT OF ABC TRANSPORTER"/>
    <property type="match status" value="1"/>
</dbReference>
<organism evidence="6 7">
    <name type="scientific">Rhodopseudomonas julia</name>
    <dbReference type="NCBI Taxonomy" id="200617"/>
    <lineage>
        <taxon>Bacteria</taxon>
        <taxon>Pseudomonadati</taxon>
        <taxon>Pseudomonadota</taxon>
        <taxon>Alphaproteobacteria</taxon>
        <taxon>Hyphomicrobiales</taxon>
        <taxon>Nitrobacteraceae</taxon>
        <taxon>Rhodopseudomonas</taxon>
    </lineage>
</organism>
<dbReference type="PANTHER" id="PTHR30290:SF64">
    <property type="entry name" value="ABC TRANSPORTER PERIPLASMIC BINDING PROTEIN"/>
    <property type="match status" value="1"/>
</dbReference>
<dbReference type="RefSeq" id="WP_307155189.1">
    <property type="nucleotide sequence ID" value="NZ_JAUSUK010000002.1"/>
</dbReference>
<keyword evidence="3 4" id="KW-0732">Signal</keyword>
<sequence length="609" mass="68383">MVPCPRLTSALAALLLGFVASILPASAQEPQHAIAMHGDPELPADFDHLPYANPEAPQGGRIAYAMVGSFDSLNPFILKGTAPRALWDDEWGNNLWESLMVRNRDEPFSLYGLLAETVTVPDDRSWISFSIRPQAKWADGEPVTAADVVYSFNLLKDHGRPKTWYAMVADVTAESERTVRFTFDDGASRELPLLVALLPILPKHAVSEEEFSRSSLTPLMGSGPYEVAETRPGTSIILKKRHDYWGEDIPAKRGFDNFEEIRLEYFRDTNTYFEAFKKGLFDYHREKDPSRWQTGYRFPAVEQGLVKLEKFDTGIPKGMNGFFMNTRRPVFADKRVRQALGYFLDFKWLNENLFLGAYDRTASYFEGSELSAIGRPASEGEKKLLAPYPDAVLPSVMDGSYRPPEGDGSGRDRDNFRKGLALLKEAGWVRQGGKIVNEETGEPFAFEILVMTREDERLALAYQNALALVGITANVRQVDASQYWERLKSFDFDMIRYNLAFASLSPGSEQSFRWSSAAAESPGSFNFSGAADPAIDAMIQQLLSVKDRESFVAAVRAFDRVLISGFYVVPLFHAPAEWVAYWNRLSHPSQGSLYGPEPTTWWSSEAQQN</sequence>
<protein>
    <submittedName>
        <fullName evidence="6">Peptide/nickel transport system substrate-binding protein</fullName>
    </submittedName>
</protein>
<dbReference type="InterPro" id="IPR000914">
    <property type="entry name" value="SBP_5_dom"/>
</dbReference>
<dbReference type="PIRSF" id="PIRSF002741">
    <property type="entry name" value="MppA"/>
    <property type="match status" value="1"/>
</dbReference>
<dbReference type="Pfam" id="PF00496">
    <property type="entry name" value="SBP_bac_5"/>
    <property type="match status" value="1"/>
</dbReference>
<dbReference type="SUPFAM" id="SSF53850">
    <property type="entry name" value="Periplasmic binding protein-like II"/>
    <property type="match status" value="1"/>
</dbReference>
<comment type="similarity">
    <text evidence="2">Belongs to the bacterial solute-binding protein 5 family.</text>
</comment>
<accession>A0ABU0CAA6</accession>
<evidence type="ECO:0000259" key="5">
    <source>
        <dbReference type="Pfam" id="PF00496"/>
    </source>
</evidence>
<evidence type="ECO:0000256" key="4">
    <source>
        <dbReference type="SAM" id="SignalP"/>
    </source>
</evidence>
<dbReference type="Gene3D" id="3.10.105.10">
    <property type="entry name" value="Dipeptide-binding Protein, Domain 3"/>
    <property type="match status" value="1"/>
</dbReference>
<name>A0ABU0CAA6_9BRAD</name>
<evidence type="ECO:0000313" key="7">
    <source>
        <dbReference type="Proteomes" id="UP001230253"/>
    </source>
</evidence>
<dbReference type="InterPro" id="IPR039424">
    <property type="entry name" value="SBP_5"/>
</dbReference>
<gene>
    <name evidence="6" type="ORF">J2R99_002982</name>
</gene>
<keyword evidence="7" id="KW-1185">Reference proteome</keyword>
<evidence type="ECO:0000256" key="3">
    <source>
        <dbReference type="ARBA" id="ARBA00022729"/>
    </source>
</evidence>
<dbReference type="InterPro" id="IPR030678">
    <property type="entry name" value="Peptide/Ni-bd"/>
</dbReference>
<feature type="domain" description="Solute-binding protein family 5" evidence="5">
    <location>
        <begin position="111"/>
        <end position="507"/>
    </location>
</feature>
<evidence type="ECO:0000256" key="1">
    <source>
        <dbReference type="ARBA" id="ARBA00004418"/>
    </source>
</evidence>
<dbReference type="EMBL" id="JAUSUK010000002">
    <property type="protein sequence ID" value="MDQ0327113.1"/>
    <property type="molecule type" value="Genomic_DNA"/>
</dbReference>
<evidence type="ECO:0000256" key="2">
    <source>
        <dbReference type="ARBA" id="ARBA00005695"/>
    </source>
</evidence>
<proteinExistence type="inferred from homology"/>
<feature type="signal peptide" evidence="4">
    <location>
        <begin position="1"/>
        <end position="27"/>
    </location>
</feature>